<protein>
    <recommendedName>
        <fullName evidence="4">Aminotransferase-like plant mobile domain-containing protein</fullName>
    </recommendedName>
</protein>
<evidence type="ECO:0008006" key="4">
    <source>
        <dbReference type="Google" id="ProtNLM"/>
    </source>
</evidence>
<name>A0ABD1PQY2_9LAMI</name>
<sequence>MSVTLRDVCALVNLLPLGDTISPAILISSVAPKFDKRYTDSYSGMQELYNNYGSDPTHAERVAFLQVWLCRYVLYVPSLKPLHGLLAYRPRAGACGPSWLAQLWLRAYFSQFGTPPMPHRQGLSEVYPSRKRPTLDSSAQPDDKSDDDEDVPPLTRRKRSCTSPLEDSASPIPSIPPPSGSSNEAILLEEEDGGLRTSIAENVEPIGDSSSFEGQIPIDLPFVQEPPRSVPVVQEIPSHSASRARTTSSQSRMTLYEQSNRPVIYFLLPSLKLLANRLVRMLMPFWHSIQDLFTSWEQVKADQTACSSSASRPSTVSAAFSIENMNILKQAVLEYTSFMDMDIVNASATSQQAKFEHLSNQMAQALELPSLRLSTDLKVSLRIVHQEISALLARNVELKARKTQYFNAVNEKESIHQEIDKA</sequence>
<comment type="caution">
    <text evidence="2">The sequence shown here is derived from an EMBL/GenBank/DDBJ whole genome shotgun (WGS) entry which is preliminary data.</text>
</comment>
<evidence type="ECO:0000313" key="3">
    <source>
        <dbReference type="Proteomes" id="UP001604336"/>
    </source>
</evidence>
<proteinExistence type="predicted"/>
<dbReference type="EMBL" id="JBFOLK010000013">
    <property type="protein sequence ID" value="KAL2466322.1"/>
    <property type="molecule type" value="Genomic_DNA"/>
</dbReference>
<reference evidence="3" key="1">
    <citation type="submission" date="2024-07" db="EMBL/GenBank/DDBJ databases">
        <title>Two chromosome-level genome assemblies of Korean endemic species Abeliophyllum distichum and Forsythia ovata (Oleaceae).</title>
        <authorList>
            <person name="Jang H."/>
        </authorList>
    </citation>
    <scope>NUCLEOTIDE SEQUENCE [LARGE SCALE GENOMIC DNA]</scope>
</reference>
<feature type="compositionally biased region" description="Low complexity" evidence="1">
    <location>
        <begin position="238"/>
        <end position="252"/>
    </location>
</feature>
<evidence type="ECO:0000313" key="2">
    <source>
        <dbReference type="EMBL" id="KAL2466322.1"/>
    </source>
</evidence>
<accession>A0ABD1PQY2</accession>
<evidence type="ECO:0000256" key="1">
    <source>
        <dbReference type="SAM" id="MobiDB-lite"/>
    </source>
</evidence>
<dbReference type="AlphaFoldDB" id="A0ABD1PQY2"/>
<feature type="region of interest" description="Disordered" evidence="1">
    <location>
        <begin position="119"/>
        <end position="184"/>
    </location>
</feature>
<organism evidence="2 3">
    <name type="scientific">Abeliophyllum distichum</name>
    <dbReference type="NCBI Taxonomy" id="126358"/>
    <lineage>
        <taxon>Eukaryota</taxon>
        <taxon>Viridiplantae</taxon>
        <taxon>Streptophyta</taxon>
        <taxon>Embryophyta</taxon>
        <taxon>Tracheophyta</taxon>
        <taxon>Spermatophyta</taxon>
        <taxon>Magnoliopsida</taxon>
        <taxon>eudicotyledons</taxon>
        <taxon>Gunneridae</taxon>
        <taxon>Pentapetalae</taxon>
        <taxon>asterids</taxon>
        <taxon>lamiids</taxon>
        <taxon>Lamiales</taxon>
        <taxon>Oleaceae</taxon>
        <taxon>Forsythieae</taxon>
        <taxon>Abeliophyllum</taxon>
    </lineage>
</organism>
<gene>
    <name evidence="2" type="ORF">Adt_42173</name>
</gene>
<keyword evidence="3" id="KW-1185">Reference proteome</keyword>
<dbReference type="Proteomes" id="UP001604336">
    <property type="component" value="Unassembled WGS sequence"/>
</dbReference>
<feature type="region of interest" description="Disordered" evidence="1">
    <location>
        <begin position="233"/>
        <end position="252"/>
    </location>
</feature>